<sequence>MKDKIKEIVGDAETIEEKSNNHAISQSEKDFLKKNKFVLEKRNSKGDYIIDPEKKFKFKKLDVEIRDGYFYDIRVLVEDYDGNSHVFTNQIGLSILFFSQYSTRKMMYYKNSIRKNALVENQEYTDEKLNHLYINLSDVMNYTYKMGNHYIPHDLILELPEKPEENKVGNATYQIKQETYLEKILELRAYTDFLTLFGGSKNGLAQIEGRAKFYLFPYPFRFFSSRRTLGQIEYFPSVSPYVNYSRFEKDSKYVSTIYDPENNNFQIENNRNLGLIEKRYLTMGLDLEVLKWQNKSAPVSISLYGLVNYNISQVNISANEEEKIEDIKSMGSGGGLHLSAKRFNNFGFDYKADISWYNYRNFNTTKNIDLPSVIPVFRHEAEIFYHPNGNPNQAIFARLITFNYMGSNSQAFYQFQFGYKFSIGNRAVNK</sequence>
<name>A0A5D8ZZL3_9FLAO</name>
<evidence type="ECO:0000313" key="2">
    <source>
        <dbReference type="Proteomes" id="UP000323884"/>
    </source>
</evidence>
<evidence type="ECO:0000313" key="1">
    <source>
        <dbReference type="EMBL" id="TZG00018.1"/>
    </source>
</evidence>
<reference evidence="1 2" key="1">
    <citation type="submission" date="2019-08" db="EMBL/GenBank/DDBJ databases">
        <title>Draft genome sequence of Chryseobacterium sp. Gsoil 183.</title>
        <authorList>
            <person name="Im W.-T."/>
        </authorList>
    </citation>
    <scope>NUCLEOTIDE SEQUENCE [LARGE SCALE GENOMIC DNA]</scope>
    <source>
        <strain evidence="1 2">Gsoil 183</strain>
        <plasmid evidence="1">unnamed1</plasmid>
    </source>
</reference>
<proteinExistence type="predicted"/>
<gene>
    <name evidence="1" type="ORF">FW781_08845</name>
</gene>
<comment type="caution">
    <text evidence="1">The sequence shown here is derived from an EMBL/GenBank/DDBJ whole genome shotgun (WGS) entry which is preliminary data.</text>
</comment>
<dbReference type="Proteomes" id="UP000323884">
    <property type="component" value="Unassembled WGS sequence"/>
</dbReference>
<keyword evidence="1" id="KW-0614">Plasmid</keyword>
<protein>
    <submittedName>
        <fullName evidence="1">Uncharacterized protein</fullName>
    </submittedName>
</protein>
<dbReference type="EMBL" id="VTRU01000001">
    <property type="protein sequence ID" value="TZG00018.1"/>
    <property type="molecule type" value="Genomic_DNA"/>
</dbReference>
<dbReference type="RefSeq" id="WP_149387062.1">
    <property type="nucleotide sequence ID" value="NZ_VTRU01000001.1"/>
</dbReference>
<organism evidence="1 2">
    <name type="scientific">Chryseobacterium panacisoli</name>
    <dbReference type="NCBI Taxonomy" id="1807141"/>
    <lineage>
        <taxon>Bacteria</taxon>
        <taxon>Pseudomonadati</taxon>
        <taxon>Bacteroidota</taxon>
        <taxon>Flavobacteriia</taxon>
        <taxon>Flavobacteriales</taxon>
        <taxon>Weeksellaceae</taxon>
        <taxon>Chryseobacterium group</taxon>
        <taxon>Chryseobacterium</taxon>
    </lineage>
</organism>
<dbReference type="AlphaFoldDB" id="A0A5D8ZZL3"/>
<dbReference type="OrthoDB" id="1399842at2"/>
<accession>A0A5D8ZZL3</accession>
<keyword evidence="2" id="KW-1185">Reference proteome</keyword>
<geneLocation type="plasmid" evidence="1">
    <name>unnamed1</name>
</geneLocation>